<dbReference type="Proteomes" id="UP000285712">
    <property type="component" value="Unassembled WGS sequence"/>
</dbReference>
<accession>A0A3R6XVZ5</accession>
<feature type="region of interest" description="Disordered" evidence="1">
    <location>
        <begin position="102"/>
        <end position="123"/>
    </location>
</feature>
<feature type="non-terminal residue" evidence="2">
    <location>
        <position position="1"/>
    </location>
</feature>
<reference evidence="2 3" key="1">
    <citation type="submission" date="2018-08" db="EMBL/GenBank/DDBJ databases">
        <title>Aphanomyces genome sequencing and annotation.</title>
        <authorList>
            <person name="Minardi D."/>
            <person name="Oidtmann B."/>
            <person name="Van Der Giezen M."/>
            <person name="Studholme D.J."/>
        </authorList>
    </citation>
    <scope>NUCLEOTIDE SEQUENCE [LARGE SCALE GENOMIC DNA]</scope>
    <source>
        <strain evidence="2 3">Sv</strain>
    </source>
</reference>
<evidence type="ECO:0000256" key="1">
    <source>
        <dbReference type="SAM" id="MobiDB-lite"/>
    </source>
</evidence>
<gene>
    <name evidence="2" type="ORF">DYB35_012140</name>
</gene>
<proteinExistence type="predicted"/>
<evidence type="ECO:0000313" key="2">
    <source>
        <dbReference type="EMBL" id="RHY93119.1"/>
    </source>
</evidence>
<evidence type="ECO:0000313" key="3">
    <source>
        <dbReference type="Proteomes" id="UP000285712"/>
    </source>
</evidence>
<dbReference type="EMBL" id="QUTG01003116">
    <property type="protein sequence ID" value="RHY93119.1"/>
    <property type="molecule type" value="Genomic_DNA"/>
</dbReference>
<feature type="compositionally biased region" description="Basic and acidic residues" evidence="1">
    <location>
        <begin position="113"/>
        <end position="123"/>
    </location>
</feature>
<sequence>FKVRRYTHPLWVFPKTKREMLAAEKDKTMYFTVDNTVATVDLDNHSVQDTHDKLASIRDICQRAIVTSTNNACNPEFVDTVLQLLTPTMKFLDKAGEVDNLRKRQRTNAPIRNDLRRYEPPHA</sequence>
<comment type="caution">
    <text evidence="2">The sequence shown here is derived from an EMBL/GenBank/DDBJ whole genome shotgun (WGS) entry which is preliminary data.</text>
</comment>
<dbReference type="VEuPathDB" id="FungiDB:H257_11924"/>
<protein>
    <submittedName>
        <fullName evidence="2">Uncharacterized protein</fullName>
    </submittedName>
</protein>
<name>A0A3R6XVZ5_APHAT</name>
<dbReference type="AlphaFoldDB" id="A0A3R6XVZ5"/>
<organism evidence="2 3">
    <name type="scientific">Aphanomyces astaci</name>
    <name type="common">Crayfish plague agent</name>
    <dbReference type="NCBI Taxonomy" id="112090"/>
    <lineage>
        <taxon>Eukaryota</taxon>
        <taxon>Sar</taxon>
        <taxon>Stramenopiles</taxon>
        <taxon>Oomycota</taxon>
        <taxon>Saprolegniomycetes</taxon>
        <taxon>Saprolegniales</taxon>
        <taxon>Verrucalvaceae</taxon>
        <taxon>Aphanomyces</taxon>
    </lineage>
</organism>